<dbReference type="GO" id="GO:0006508">
    <property type="term" value="P:proteolysis"/>
    <property type="evidence" value="ECO:0007669"/>
    <property type="project" value="UniProtKB-KW"/>
</dbReference>
<keyword evidence="1 5" id="KW-0677">Repeat</keyword>
<dbReference type="InterPro" id="IPR050130">
    <property type="entry name" value="ClpA_ClpB"/>
</dbReference>
<dbReference type="GO" id="GO:0005737">
    <property type="term" value="C:cytoplasm"/>
    <property type="evidence" value="ECO:0007669"/>
    <property type="project" value="TreeGrafter"/>
</dbReference>
<dbReference type="FunFam" id="3.40.50.300:FF:000025">
    <property type="entry name" value="ATP-dependent Clp protease subunit"/>
    <property type="match status" value="1"/>
</dbReference>
<dbReference type="Pfam" id="PF00004">
    <property type="entry name" value="AAA"/>
    <property type="match status" value="1"/>
</dbReference>
<dbReference type="InterPro" id="IPR028299">
    <property type="entry name" value="ClpA/B_CS2"/>
</dbReference>
<dbReference type="Pfam" id="PF17871">
    <property type="entry name" value="AAA_lid_9"/>
    <property type="match status" value="1"/>
</dbReference>
<evidence type="ECO:0000259" key="9">
    <source>
        <dbReference type="PROSITE" id="PS51903"/>
    </source>
</evidence>
<reference evidence="10" key="1">
    <citation type="submission" date="2020-10" db="EMBL/GenBank/DDBJ databases">
        <authorList>
            <person name="Gilroy R."/>
        </authorList>
    </citation>
    <scope>NUCLEOTIDE SEQUENCE</scope>
    <source>
        <strain evidence="10">ChiSxjej2B14-8506</strain>
    </source>
</reference>
<dbReference type="SMART" id="SM00382">
    <property type="entry name" value="AAA"/>
    <property type="match status" value="2"/>
</dbReference>
<dbReference type="GO" id="GO:0034605">
    <property type="term" value="P:cellular response to heat"/>
    <property type="evidence" value="ECO:0007669"/>
    <property type="project" value="TreeGrafter"/>
</dbReference>
<dbReference type="SUPFAM" id="SSF81923">
    <property type="entry name" value="Double Clp-N motif"/>
    <property type="match status" value="1"/>
</dbReference>
<feature type="coiled-coil region" evidence="7">
    <location>
        <begin position="407"/>
        <end position="453"/>
    </location>
</feature>
<accession>A0A9D1S5P6</accession>
<comment type="similarity">
    <text evidence="6">Belongs to the ClpA/ClpB family.</text>
</comment>
<dbReference type="PROSITE" id="PS51903">
    <property type="entry name" value="CLP_R"/>
    <property type="match status" value="1"/>
</dbReference>
<dbReference type="CDD" id="cd00009">
    <property type="entry name" value="AAA"/>
    <property type="match status" value="1"/>
</dbReference>
<dbReference type="PANTHER" id="PTHR11638">
    <property type="entry name" value="ATP-DEPENDENT CLP PROTEASE"/>
    <property type="match status" value="1"/>
</dbReference>
<keyword evidence="2 6" id="KW-0547">Nucleotide-binding</keyword>
<dbReference type="InterPro" id="IPR003593">
    <property type="entry name" value="AAA+_ATPase"/>
</dbReference>
<evidence type="ECO:0000259" key="8">
    <source>
        <dbReference type="PROSITE" id="PS50151"/>
    </source>
</evidence>
<keyword evidence="10" id="KW-0645">Protease</keyword>
<sequence>MAFFTSFTERVQRALMIAQAEASAAGRSFVGTEHLLLGIMHDPGAAGIILDSFSIDEVRQATYDLIGRGNEKVEPGKKMTYTPRTKQVLELSAREAMELKMNYVGTEHVLLALMREPECVAAHVLAGLGLNLQESREKLIKSLRESSQQKKVDTPKLNQYGTDLTERARNGELDPVIGRDKEIERIMQILSRRTKNNPVLIGEPGVGKSAIVDALAQRIVAGDVPDVIAGKRLVQLDIAAMVAGAKYRGEFEERIKAVAKELKDNHSVLLFIDELHQIVGAGSSDGATDAANMLKPLLSRGELQCIGATTLNEYRKYIEKDSALARRFQPVTVGEPTQEETLEMLFGLRDKYEAHHKVTITDDALHAAVSMSARYINDRFLPDKAIDLIDEAAAHVRIHSFTQPAELKECQSELDRLTTEKSEAINNQDFEKAAAMRDEEKRLHMQMEEVRREWEHNKQEHKEVVDSEEVARVVSAWTGIPLTRLSQSESARLLGLEGVLHERVIGQDEAVSATARAVRRARAGLKDPRRPVGSFIFMGPTGVGKTELCRALAEAMFGDEKAMIRLDMSEYMEKHTVSRMIGSPPGYVGYDEGGQLTERVRRKPYSVVLFDEIEKAHPDVLNLLLQIMEDGRLTDGQGRTVNFQNTVIIMTSNVGASAFGRQRTMGFGQDEGQARAAREEAIKALKATMRPEFINRVDEIIVFNELSRDDIDRIAELMIHQVSERLAERGIELELSAEAVHMLAEEGYDRQYGARPLRRTIQRAVEDALSEEILSGDIKLGDKVRGQVVDGKLCFERCPVEMAVV</sequence>
<keyword evidence="4 6" id="KW-0143">Chaperone</keyword>
<proteinExistence type="inferred from homology"/>
<keyword evidence="10" id="KW-0378">Hydrolase</keyword>
<evidence type="ECO:0000313" key="10">
    <source>
        <dbReference type="EMBL" id="HIU47393.1"/>
    </source>
</evidence>
<dbReference type="FunFam" id="1.10.8.60:FF:000017">
    <property type="entry name" value="ATP-dependent chaperone ClpB"/>
    <property type="match status" value="1"/>
</dbReference>
<dbReference type="EMBL" id="DVNK01000053">
    <property type="protein sequence ID" value="HIU47393.1"/>
    <property type="molecule type" value="Genomic_DNA"/>
</dbReference>
<keyword evidence="3 6" id="KW-0067">ATP-binding</keyword>
<dbReference type="InterPro" id="IPR003959">
    <property type="entry name" value="ATPase_AAA_core"/>
</dbReference>
<feature type="domain" description="UVR" evidence="8">
    <location>
        <begin position="411"/>
        <end position="446"/>
    </location>
</feature>
<dbReference type="CDD" id="cd19499">
    <property type="entry name" value="RecA-like_ClpB_Hsp104-like"/>
    <property type="match status" value="1"/>
</dbReference>
<protein>
    <submittedName>
        <fullName evidence="10">ATP-dependent Clp protease ATP-binding subunit</fullName>
    </submittedName>
</protein>
<dbReference type="SUPFAM" id="SSF52540">
    <property type="entry name" value="P-loop containing nucleoside triphosphate hydrolases"/>
    <property type="match status" value="2"/>
</dbReference>
<dbReference type="GO" id="GO:0005524">
    <property type="term" value="F:ATP binding"/>
    <property type="evidence" value="ECO:0007669"/>
    <property type="project" value="UniProtKB-KW"/>
</dbReference>
<keyword evidence="7" id="KW-0175">Coiled coil</keyword>
<reference evidence="10" key="2">
    <citation type="journal article" date="2021" name="PeerJ">
        <title>Extensive microbial diversity within the chicken gut microbiome revealed by metagenomics and culture.</title>
        <authorList>
            <person name="Gilroy R."/>
            <person name="Ravi A."/>
            <person name="Getino M."/>
            <person name="Pursley I."/>
            <person name="Horton D.L."/>
            <person name="Alikhan N.F."/>
            <person name="Baker D."/>
            <person name="Gharbi K."/>
            <person name="Hall N."/>
            <person name="Watson M."/>
            <person name="Adriaenssens E.M."/>
            <person name="Foster-Nyarko E."/>
            <person name="Jarju S."/>
            <person name="Secka A."/>
            <person name="Antonio M."/>
            <person name="Oren A."/>
            <person name="Chaudhuri R.R."/>
            <person name="La Ragione R."/>
            <person name="Hildebrand F."/>
            <person name="Pallen M.J."/>
        </authorList>
    </citation>
    <scope>NUCLEOTIDE SEQUENCE</scope>
    <source>
        <strain evidence="10">ChiSxjej2B14-8506</strain>
    </source>
</reference>
<dbReference type="SMART" id="SM01086">
    <property type="entry name" value="ClpB_D2-small"/>
    <property type="match status" value="1"/>
</dbReference>
<dbReference type="FunFam" id="3.40.50.300:FF:000010">
    <property type="entry name" value="Chaperone clpB 1, putative"/>
    <property type="match status" value="1"/>
</dbReference>
<gene>
    <name evidence="10" type="ORF">IAC59_09095</name>
</gene>
<feature type="domain" description="Clp R" evidence="9">
    <location>
        <begin position="4"/>
        <end position="146"/>
    </location>
</feature>
<dbReference type="Gene3D" id="1.10.8.60">
    <property type="match status" value="2"/>
</dbReference>
<evidence type="ECO:0000256" key="2">
    <source>
        <dbReference type="ARBA" id="ARBA00022741"/>
    </source>
</evidence>
<dbReference type="InterPro" id="IPR019489">
    <property type="entry name" value="Clp_ATPase_C"/>
</dbReference>
<evidence type="ECO:0000313" key="11">
    <source>
        <dbReference type="Proteomes" id="UP000824123"/>
    </source>
</evidence>
<dbReference type="Gene3D" id="1.10.1780.10">
    <property type="entry name" value="Clp, N-terminal domain"/>
    <property type="match status" value="1"/>
</dbReference>
<dbReference type="PANTHER" id="PTHR11638:SF18">
    <property type="entry name" value="HEAT SHOCK PROTEIN 104"/>
    <property type="match status" value="1"/>
</dbReference>
<dbReference type="PROSITE" id="PS50151">
    <property type="entry name" value="UVR"/>
    <property type="match status" value="1"/>
</dbReference>
<dbReference type="Gene3D" id="4.10.860.10">
    <property type="entry name" value="UVR domain"/>
    <property type="match status" value="1"/>
</dbReference>
<dbReference type="PROSITE" id="PS00870">
    <property type="entry name" value="CLPAB_1"/>
    <property type="match status" value="1"/>
</dbReference>
<dbReference type="GO" id="GO:0008233">
    <property type="term" value="F:peptidase activity"/>
    <property type="evidence" value="ECO:0007669"/>
    <property type="project" value="UniProtKB-KW"/>
</dbReference>
<dbReference type="InterPro" id="IPR036628">
    <property type="entry name" value="Clp_N_dom_sf"/>
</dbReference>
<dbReference type="Proteomes" id="UP000824123">
    <property type="component" value="Unassembled WGS sequence"/>
</dbReference>
<dbReference type="PROSITE" id="PS00871">
    <property type="entry name" value="CLPAB_2"/>
    <property type="match status" value="1"/>
</dbReference>
<dbReference type="InterPro" id="IPR027417">
    <property type="entry name" value="P-loop_NTPase"/>
</dbReference>
<name>A0A9D1S5P6_9FIRM</name>
<dbReference type="InterPro" id="IPR001270">
    <property type="entry name" value="ClpA/B"/>
</dbReference>
<dbReference type="AlphaFoldDB" id="A0A9D1S5P6"/>
<dbReference type="InterPro" id="IPR001943">
    <property type="entry name" value="UVR_dom"/>
</dbReference>
<evidence type="ECO:0000256" key="1">
    <source>
        <dbReference type="ARBA" id="ARBA00022737"/>
    </source>
</evidence>
<dbReference type="InterPro" id="IPR018368">
    <property type="entry name" value="ClpA/B_CS1"/>
</dbReference>
<organism evidence="10 11">
    <name type="scientific">Candidatus Fimadaptatus faecigallinarum</name>
    <dbReference type="NCBI Taxonomy" id="2840814"/>
    <lineage>
        <taxon>Bacteria</taxon>
        <taxon>Bacillati</taxon>
        <taxon>Bacillota</taxon>
        <taxon>Clostridia</taxon>
        <taxon>Eubacteriales</taxon>
        <taxon>Candidatus Fimadaptatus</taxon>
    </lineage>
</organism>
<dbReference type="InterPro" id="IPR041546">
    <property type="entry name" value="ClpA/ClpB_AAA_lid"/>
</dbReference>
<evidence type="ECO:0000256" key="6">
    <source>
        <dbReference type="RuleBase" id="RU004432"/>
    </source>
</evidence>
<evidence type="ECO:0000256" key="7">
    <source>
        <dbReference type="SAM" id="Coils"/>
    </source>
</evidence>
<evidence type="ECO:0000256" key="3">
    <source>
        <dbReference type="ARBA" id="ARBA00022840"/>
    </source>
</evidence>
<comment type="caution">
    <text evidence="10">The sequence shown here is derived from an EMBL/GenBank/DDBJ whole genome shotgun (WGS) entry which is preliminary data.</text>
</comment>
<dbReference type="InterPro" id="IPR004176">
    <property type="entry name" value="Clp_R_N"/>
</dbReference>
<dbReference type="Pfam" id="PF10431">
    <property type="entry name" value="ClpB_D2-small"/>
    <property type="match status" value="1"/>
</dbReference>
<dbReference type="Pfam" id="PF07724">
    <property type="entry name" value="AAA_2"/>
    <property type="match status" value="1"/>
</dbReference>
<dbReference type="Pfam" id="PF02861">
    <property type="entry name" value="Clp_N"/>
    <property type="match status" value="1"/>
</dbReference>
<evidence type="ECO:0000256" key="5">
    <source>
        <dbReference type="PROSITE-ProRule" id="PRU01251"/>
    </source>
</evidence>
<dbReference type="PRINTS" id="PR00300">
    <property type="entry name" value="CLPPROTEASEA"/>
</dbReference>
<dbReference type="Gene3D" id="3.40.50.300">
    <property type="entry name" value="P-loop containing nucleotide triphosphate hydrolases"/>
    <property type="match status" value="2"/>
</dbReference>
<dbReference type="GO" id="GO:0016887">
    <property type="term" value="F:ATP hydrolysis activity"/>
    <property type="evidence" value="ECO:0007669"/>
    <property type="project" value="InterPro"/>
</dbReference>
<evidence type="ECO:0000256" key="4">
    <source>
        <dbReference type="ARBA" id="ARBA00023186"/>
    </source>
</evidence>